<dbReference type="InterPro" id="IPR017853">
    <property type="entry name" value="GH"/>
</dbReference>
<dbReference type="InterPro" id="IPR050288">
    <property type="entry name" value="Cellulose_deg_GH3"/>
</dbReference>
<evidence type="ECO:0000256" key="2">
    <source>
        <dbReference type="ARBA" id="ARBA00022801"/>
    </source>
</evidence>
<dbReference type="Proteomes" id="UP001147148">
    <property type="component" value="Unassembled WGS sequence"/>
</dbReference>
<evidence type="ECO:0000313" key="7">
    <source>
        <dbReference type="Proteomes" id="UP001147148"/>
    </source>
</evidence>
<keyword evidence="7" id="KW-1185">Reference proteome</keyword>
<dbReference type="InterPro" id="IPR002772">
    <property type="entry name" value="Glyco_hydro_3_C"/>
</dbReference>
<organism evidence="6 7">
    <name type="scientific">Vagococcus proximus</name>
    <dbReference type="NCBI Taxonomy" id="2991417"/>
    <lineage>
        <taxon>Bacteria</taxon>
        <taxon>Bacillati</taxon>
        <taxon>Bacillota</taxon>
        <taxon>Bacilli</taxon>
        <taxon>Lactobacillales</taxon>
        <taxon>Enterococcaceae</taxon>
        <taxon>Vagococcus</taxon>
    </lineage>
</organism>
<evidence type="ECO:0000313" key="6">
    <source>
        <dbReference type="EMBL" id="MDF0480701.1"/>
    </source>
</evidence>
<feature type="domain" description="Fibronectin type III-like" evidence="5">
    <location>
        <begin position="444"/>
        <end position="517"/>
    </location>
</feature>
<dbReference type="Pfam" id="PF14310">
    <property type="entry name" value="Fn3-like"/>
    <property type="match status" value="1"/>
</dbReference>
<keyword evidence="4" id="KW-0812">Transmembrane</keyword>
<dbReference type="Gene3D" id="3.40.50.1700">
    <property type="entry name" value="Glycoside hydrolase family 3 C-terminal domain"/>
    <property type="match status" value="1"/>
</dbReference>
<evidence type="ECO:0000256" key="4">
    <source>
        <dbReference type="SAM" id="Phobius"/>
    </source>
</evidence>
<feature type="transmembrane region" description="Helical" evidence="4">
    <location>
        <begin position="76"/>
        <end position="101"/>
    </location>
</feature>
<keyword evidence="4" id="KW-1133">Transmembrane helix</keyword>
<sequence>MSYFSRKRQLKSEILEEVKRDKVLLEGLSSDEKKAKKKELKRERQELLKGLTKRERKEQKKRNKLYKKLKNRSVRFTVWGLIGVALISLIVSVGPTVSALVNTMSGKDLTIDTSTKKAAVARDDGERVSEELANEGLVLLKNDDKNLPLKDKKVNVFGVSSFNLVFGGGGSGSSDVSRAISLYQGLENSDIDYNKELYDFYQNSSFVKKEGNDVGLVQVAKAMISPQGPDEPEIDYLDDKTMKQAADYSDQAMIVINSAGVEAKDLEANEISLTANKKELIKKVSKYFDNITLVVNAGNTYELGFIDEFDAIKSVVWVGVPGPFGMNSLGKVVAGDLNPSGRLADTMTYDITNNPASKNFGDYKYDNSKMAFINYQENIYIGYRYYETAYADDEEAYRKEVQFPYGYGLSYTNFEWKVTKKSFDKDKMSLDVEVTNKGESAGKDVVELYFTAPYKKGGIEKSAIELATYAKTNEIKPGEKETVSLSFDTKDLSSYDMTKGAYVLEKGNYDIKLAKNVHEIVETLPYKVDETVIYDKDEITGVAYKNRFEHAAGEEKQLSRADFKGTYPTPDELSYTAPQYVLDEENKEITETKGDIPTVGKDNGIKLEELKGLDYDDPKWEEFLDQLTVEEMQELITNGAYKTVAIDRLGVPKSVLMDSPAGLSFFFKKVEAAAYPGEVVIASTWNDELAKKMGEAVGKEARAYGVQGWYAPGMNLHRTALGGRNFEYFSEDPVLTGNIASSMIKGAQDQGVIVFMKHFVLNDQETNARSGIYVWVNEQAMRELYLRPFEMAVKKADVHGVMSSFSLVNTKWSGGNPELLNDVLRGEWGFEGVVSTDAVFGFMEAQKAIVSGNDLMLDVMSVGKNNKRIDKAHKKDPVGITQGLRTSSHHILHTLLKTYLFE</sequence>
<evidence type="ECO:0000256" key="1">
    <source>
        <dbReference type="ARBA" id="ARBA00005336"/>
    </source>
</evidence>
<dbReference type="InterPro" id="IPR036881">
    <property type="entry name" value="Glyco_hydro_3_C_sf"/>
</dbReference>
<evidence type="ECO:0000259" key="5">
    <source>
        <dbReference type="SMART" id="SM01217"/>
    </source>
</evidence>
<comment type="similarity">
    <text evidence="1">Belongs to the glycosyl hydrolase 3 family.</text>
</comment>
<dbReference type="InterPro" id="IPR026891">
    <property type="entry name" value="Fn3-like"/>
</dbReference>
<dbReference type="Gene3D" id="3.20.20.300">
    <property type="entry name" value="Glycoside hydrolase, family 3, N-terminal domain"/>
    <property type="match status" value="1"/>
</dbReference>
<name>A0ABT5X4A3_9ENTE</name>
<feature type="coiled-coil region" evidence="3">
    <location>
        <begin position="30"/>
        <end position="57"/>
    </location>
</feature>
<dbReference type="EMBL" id="JAPDSH010000009">
    <property type="protein sequence ID" value="MDF0480701.1"/>
    <property type="molecule type" value="Genomic_DNA"/>
</dbReference>
<comment type="caution">
    <text evidence="6">The sequence shown here is derived from an EMBL/GenBank/DDBJ whole genome shotgun (WGS) entry which is preliminary data.</text>
</comment>
<dbReference type="InterPro" id="IPR013783">
    <property type="entry name" value="Ig-like_fold"/>
</dbReference>
<dbReference type="SUPFAM" id="SSF51445">
    <property type="entry name" value="(Trans)glycosidases"/>
    <property type="match status" value="1"/>
</dbReference>
<dbReference type="PRINTS" id="PR00133">
    <property type="entry name" value="GLHYDRLASE3"/>
</dbReference>
<dbReference type="SUPFAM" id="SSF52279">
    <property type="entry name" value="Beta-D-glucan exohydrolase, C-terminal domain"/>
    <property type="match status" value="1"/>
</dbReference>
<protein>
    <submittedName>
        <fullName evidence="6">Glycoside hydrolase family 3 C-terminal domain-containing protein</fullName>
    </submittedName>
</protein>
<dbReference type="GO" id="GO:0016787">
    <property type="term" value="F:hydrolase activity"/>
    <property type="evidence" value="ECO:0007669"/>
    <property type="project" value="UniProtKB-KW"/>
</dbReference>
<evidence type="ECO:0000256" key="3">
    <source>
        <dbReference type="SAM" id="Coils"/>
    </source>
</evidence>
<dbReference type="InterPro" id="IPR036962">
    <property type="entry name" value="Glyco_hydro_3_N_sf"/>
</dbReference>
<dbReference type="Gene3D" id="2.60.40.10">
    <property type="entry name" value="Immunoglobulins"/>
    <property type="match status" value="1"/>
</dbReference>
<dbReference type="RefSeq" id="WP_275472253.1">
    <property type="nucleotide sequence ID" value="NZ_JAPDSH010000009.1"/>
</dbReference>
<dbReference type="PANTHER" id="PTHR42715">
    <property type="entry name" value="BETA-GLUCOSIDASE"/>
    <property type="match status" value="1"/>
</dbReference>
<dbReference type="PANTHER" id="PTHR42715:SF10">
    <property type="entry name" value="BETA-GLUCOSIDASE"/>
    <property type="match status" value="1"/>
</dbReference>
<gene>
    <name evidence="6" type="ORF">OL233_10455</name>
</gene>
<keyword evidence="4" id="KW-0472">Membrane</keyword>
<keyword evidence="3" id="KW-0175">Coiled coil</keyword>
<keyword evidence="2 6" id="KW-0378">Hydrolase</keyword>
<reference evidence="6" key="1">
    <citation type="submission" date="2022-10" db="EMBL/GenBank/DDBJ databases">
        <title>Vagococcus sp. isolated from poultry meat.</title>
        <authorList>
            <person name="Johansson P."/>
            <person name="Bjorkroth J."/>
        </authorList>
    </citation>
    <scope>NUCLEOTIDE SEQUENCE</scope>
    <source>
        <strain evidence="6">PNs007</strain>
    </source>
</reference>
<dbReference type="SMART" id="SM01217">
    <property type="entry name" value="Fn3_like"/>
    <property type="match status" value="1"/>
</dbReference>
<dbReference type="InterPro" id="IPR001764">
    <property type="entry name" value="Glyco_hydro_3_N"/>
</dbReference>
<proteinExistence type="inferred from homology"/>
<dbReference type="Pfam" id="PF00933">
    <property type="entry name" value="Glyco_hydro_3"/>
    <property type="match status" value="1"/>
</dbReference>
<dbReference type="Pfam" id="PF01915">
    <property type="entry name" value="Glyco_hydro_3_C"/>
    <property type="match status" value="1"/>
</dbReference>
<accession>A0ABT5X4A3</accession>